<evidence type="ECO:0000313" key="3">
    <source>
        <dbReference type="Proteomes" id="UP000499080"/>
    </source>
</evidence>
<proteinExistence type="predicted"/>
<dbReference type="AlphaFoldDB" id="A0A4Y2HSP3"/>
<reference evidence="2 3" key="1">
    <citation type="journal article" date="2019" name="Sci. Rep.">
        <title>Orb-weaving spider Araneus ventricosus genome elucidates the spidroin gene catalogue.</title>
        <authorList>
            <person name="Kono N."/>
            <person name="Nakamura H."/>
            <person name="Ohtoshi R."/>
            <person name="Moran D.A.P."/>
            <person name="Shinohara A."/>
            <person name="Yoshida Y."/>
            <person name="Fujiwara M."/>
            <person name="Mori M."/>
            <person name="Tomita M."/>
            <person name="Arakawa K."/>
        </authorList>
    </citation>
    <scope>NUCLEOTIDE SEQUENCE [LARGE SCALE GENOMIC DNA]</scope>
</reference>
<feature type="compositionally biased region" description="Basic and acidic residues" evidence="1">
    <location>
        <begin position="9"/>
        <end position="18"/>
    </location>
</feature>
<dbReference type="Proteomes" id="UP000499080">
    <property type="component" value="Unassembled WGS sequence"/>
</dbReference>
<keyword evidence="3" id="KW-1185">Reference proteome</keyword>
<sequence length="29" mass="3122">TTLSLGNMKKFDGDRSGEYDGLDSTVTTL</sequence>
<name>A0A4Y2HSP3_ARAVE</name>
<feature type="non-terminal residue" evidence="2">
    <location>
        <position position="1"/>
    </location>
</feature>
<protein>
    <submittedName>
        <fullName evidence="2">WD repeat-containing protein 76</fullName>
    </submittedName>
</protein>
<comment type="caution">
    <text evidence="2">The sequence shown here is derived from an EMBL/GenBank/DDBJ whole genome shotgun (WGS) entry which is preliminary data.</text>
</comment>
<dbReference type="EMBL" id="BGPR01002141">
    <property type="protein sequence ID" value="GBM68426.1"/>
    <property type="molecule type" value="Genomic_DNA"/>
</dbReference>
<accession>A0A4Y2HSP3</accession>
<gene>
    <name evidence="2" type="primary">wdr76_0</name>
    <name evidence="2" type="ORF">AVEN_216890-2_1</name>
</gene>
<evidence type="ECO:0000313" key="2">
    <source>
        <dbReference type="EMBL" id="GBM68426.1"/>
    </source>
</evidence>
<evidence type="ECO:0000256" key="1">
    <source>
        <dbReference type="SAM" id="MobiDB-lite"/>
    </source>
</evidence>
<feature type="region of interest" description="Disordered" evidence="1">
    <location>
        <begin position="1"/>
        <end position="29"/>
    </location>
</feature>
<organism evidence="2 3">
    <name type="scientific">Araneus ventricosus</name>
    <name type="common">Orbweaver spider</name>
    <name type="synonym">Epeira ventricosa</name>
    <dbReference type="NCBI Taxonomy" id="182803"/>
    <lineage>
        <taxon>Eukaryota</taxon>
        <taxon>Metazoa</taxon>
        <taxon>Ecdysozoa</taxon>
        <taxon>Arthropoda</taxon>
        <taxon>Chelicerata</taxon>
        <taxon>Arachnida</taxon>
        <taxon>Araneae</taxon>
        <taxon>Araneomorphae</taxon>
        <taxon>Entelegynae</taxon>
        <taxon>Araneoidea</taxon>
        <taxon>Araneidae</taxon>
        <taxon>Araneus</taxon>
    </lineage>
</organism>